<dbReference type="AlphaFoldDB" id="A0A7K1TXS5"/>
<dbReference type="GO" id="GO:0016757">
    <property type="term" value="F:glycosyltransferase activity"/>
    <property type="evidence" value="ECO:0007669"/>
    <property type="project" value="InterPro"/>
</dbReference>
<accession>A0A7K1TXS5</accession>
<sequence length="349" mass="40066">MPHILLDCEKMKYANTGLFEFCRQLGNSLIRQHAENESLTFYTPAALKGIFGPEQRYRTQRRYHRFLMPPSGNIDIWHSTFQTTHYRPSGSRTRHILTIHDLNYIHEGKSPARIAAYLKKIQRNIDRADHVVTISTFVMEDVTRHLDLHNKPASVILNGGDLETFPGFDQPGYRPQRPFLFAIGSINAKKNFHVLPALLKNNDYELILAGPVFDPLYKQKIQQEAAAHNVANRVSVLGSISGQDKYWYYNHCTAFLFPSLAEGFGIPVVEAMSQGKPCFISDRTSLPEVGGEHCYYFQTFEPDVMQQVFINGLHDYKINNRADAIVKHAATLTYHQMAHKYLQVYRSLY</sequence>
<evidence type="ECO:0000259" key="2">
    <source>
        <dbReference type="Pfam" id="PF00534"/>
    </source>
</evidence>
<dbReference type="SUPFAM" id="SSF53756">
    <property type="entry name" value="UDP-Glycosyltransferase/glycogen phosphorylase"/>
    <property type="match status" value="1"/>
</dbReference>
<name>A0A7K1TXS5_9BACT</name>
<dbReference type="Pfam" id="PF00534">
    <property type="entry name" value="Glycos_transf_1"/>
    <property type="match status" value="1"/>
</dbReference>
<dbReference type="GO" id="GO:0009103">
    <property type="term" value="P:lipopolysaccharide biosynthetic process"/>
    <property type="evidence" value="ECO:0007669"/>
    <property type="project" value="TreeGrafter"/>
</dbReference>
<proteinExistence type="predicted"/>
<dbReference type="InterPro" id="IPR001296">
    <property type="entry name" value="Glyco_trans_1"/>
</dbReference>
<evidence type="ECO:0000256" key="1">
    <source>
        <dbReference type="ARBA" id="ARBA00022679"/>
    </source>
</evidence>
<evidence type="ECO:0000313" key="5">
    <source>
        <dbReference type="Proteomes" id="UP000461730"/>
    </source>
</evidence>
<dbReference type="RefSeq" id="WP_157304285.1">
    <property type="nucleotide sequence ID" value="NZ_WRXN01000001.1"/>
</dbReference>
<dbReference type="PANTHER" id="PTHR46401:SF2">
    <property type="entry name" value="GLYCOSYLTRANSFERASE WBBK-RELATED"/>
    <property type="match status" value="1"/>
</dbReference>
<gene>
    <name evidence="4" type="ORF">GO493_01460</name>
</gene>
<keyword evidence="1 4" id="KW-0808">Transferase</keyword>
<dbReference type="PANTHER" id="PTHR46401">
    <property type="entry name" value="GLYCOSYLTRANSFERASE WBBK-RELATED"/>
    <property type="match status" value="1"/>
</dbReference>
<organism evidence="4 5">
    <name type="scientific">Chitinophaga tropicalis</name>
    <dbReference type="NCBI Taxonomy" id="2683588"/>
    <lineage>
        <taxon>Bacteria</taxon>
        <taxon>Pseudomonadati</taxon>
        <taxon>Bacteroidota</taxon>
        <taxon>Chitinophagia</taxon>
        <taxon>Chitinophagales</taxon>
        <taxon>Chitinophagaceae</taxon>
        <taxon>Chitinophaga</taxon>
    </lineage>
</organism>
<feature type="domain" description="Glycosyltransferase subfamily 4-like N-terminal" evidence="3">
    <location>
        <begin position="51"/>
        <end position="163"/>
    </location>
</feature>
<protein>
    <submittedName>
        <fullName evidence="4">Glycosyltransferase</fullName>
    </submittedName>
</protein>
<dbReference type="Proteomes" id="UP000461730">
    <property type="component" value="Unassembled WGS sequence"/>
</dbReference>
<keyword evidence="5" id="KW-1185">Reference proteome</keyword>
<dbReference type="Gene3D" id="3.40.50.2000">
    <property type="entry name" value="Glycogen Phosphorylase B"/>
    <property type="match status" value="2"/>
</dbReference>
<evidence type="ECO:0000259" key="3">
    <source>
        <dbReference type="Pfam" id="PF13439"/>
    </source>
</evidence>
<evidence type="ECO:0000313" key="4">
    <source>
        <dbReference type="EMBL" id="MVT06912.1"/>
    </source>
</evidence>
<feature type="domain" description="Glycosyl transferase family 1" evidence="2">
    <location>
        <begin position="174"/>
        <end position="293"/>
    </location>
</feature>
<dbReference type="EMBL" id="WRXN01000001">
    <property type="protein sequence ID" value="MVT06912.1"/>
    <property type="molecule type" value="Genomic_DNA"/>
</dbReference>
<dbReference type="InterPro" id="IPR028098">
    <property type="entry name" value="Glyco_trans_4-like_N"/>
</dbReference>
<reference evidence="4 5" key="1">
    <citation type="submission" date="2019-12" db="EMBL/GenBank/DDBJ databases">
        <title>Chitinophaga sp. strain ysch24 (GDMCC 1.1355), whole genome shotgun sequence.</title>
        <authorList>
            <person name="Zhang X."/>
        </authorList>
    </citation>
    <scope>NUCLEOTIDE SEQUENCE [LARGE SCALE GENOMIC DNA]</scope>
    <source>
        <strain evidence="5">ysch24</strain>
    </source>
</reference>
<dbReference type="Pfam" id="PF13439">
    <property type="entry name" value="Glyco_transf_4"/>
    <property type="match status" value="1"/>
</dbReference>
<dbReference type="CDD" id="cd03809">
    <property type="entry name" value="GT4_MtfB-like"/>
    <property type="match status" value="1"/>
</dbReference>
<comment type="caution">
    <text evidence="4">The sequence shown here is derived from an EMBL/GenBank/DDBJ whole genome shotgun (WGS) entry which is preliminary data.</text>
</comment>